<keyword evidence="3 5" id="KW-1133">Transmembrane helix</keyword>
<feature type="transmembrane region" description="Helical" evidence="5">
    <location>
        <begin position="43"/>
        <end position="63"/>
    </location>
</feature>
<keyword evidence="7" id="KW-1185">Reference proteome</keyword>
<evidence type="ECO:0000256" key="1">
    <source>
        <dbReference type="ARBA" id="ARBA00004141"/>
    </source>
</evidence>
<name>A0ABT3VI36_9BURK</name>
<dbReference type="RefSeq" id="WP_260466875.1">
    <property type="nucleotide sequence ID" value="NZ_JAPKNA010000001.1"/>
</dbReference>
<feature type="transmembrane region" description="Helical" evidence="5">
    <location>
        <begin position="181"/>
        <end position="199"/>
    </location>
</feature>
<reference evidence="6 7" key="1">
    <citation type="submission" date="2022-11" db="EMBL/GenBank/DDBJ databases">
        <title>Biodiversity and phylogenetic relationships of bacteria.</title>
        <authorList>
            <person name="Machado R.A.R."/>
            <person name="Bhat A."/>
            <person name="Loulou A."/>
            <person name="Kallel S."/>
        </authorList>
    </citation>
    <scope>NUCLEOTIDE SEQUENCE [LARGE SCALE GENOMIC DNA]</scope>
    <source>
        <strain evidence="6 7">DSM 13975</strain>
    </source>
</reference>
<evidence type="ECO:0000256" key="3">
    <source>
        <dbReference type="ARBA" id="ARBA00022989"/>
    </source>
</evidence>
<evidence type="ECO:0000313" key="7">
    <source>
        <dbReference type="Proteomes" id="UP001209916"/>
    </source>
</evidence>
<feature type="transmembrane region" description="Helical" evidence="5">
    <location>
        <begin position="214"/>
        <end position="240"/>
    </location>
</feature>
<sequence>MAFDANRISEPANIDRIGEWLMRQVDVVLNTAIATPIEQLARALAPIIVVGLTLQFLFYNMAIMRGYGNMTVIELMWKAIRVALIAGVATAGGFYQTNIVDVMISLPDDVAGIVAGGNTFSDSIDTLRARTESAAATMEDSETNWYPSSKNILVNIYAGFLTVVTAIISASVAVLMIVIKVGMALVVAAGPFFIAALAFERTERLFDSWVSQALNFVILALLGALIMSILLELTLSYIAMLIRLLTEGDTSLLSLIAGYFLVGIATIVIIVMLPGLAQSLSSGFGAQFGLGSAGRGAMNAMRAGSLIRKLIR</sequence>
<organism evidence="6 7">
    <name type="scientific">Alcaligenes parafaecalis</name>
    <dbReference type="NCBI Taxonomy" id="171260"/>
    <lineage>
        <taxon>Bacteria</taxon>
        <taxon>Pseudomonadati</taxon>
        <taxon>Pseudomonadota</taxon>
        <taxon>Betaproteobacteria</taxon>
        <taxon>Burkholderiales</taxon>
        <taxon>Alcaligenaceae</taxon>
        <taxon>Alcaligenes</taxon>
    </lineage>
</organism>
<accession>A0ABT3VI36</accession>
<comment type="caution">
    <text evidence="6">The sequence shown here is derived from an EMBL/GenBank/DDBJ whole genome shotgun (WGS) entry which is preliminary data.</text>
</comment>
<dbReference type="Pfam" id="PF04610">
    <property type="entry name" value="TrbL"/>
    <property type="match status" value="1"/>
</dbReference>
<protein>
    <submittedName>
        <fullName evidence="6">Type IV secretion system protein</fullName>
    </submittedName>
</protein>
<dbReference type="EMBL" id="JAPKNA010000001">
    <property type="protein sequence ID" value="MCX5463161.1"/>
    <property type="molecule type" value="Genomic_DNA"/>
</dbReference>
<gene>
    <name evidence="6" type="ORF">OSH09_03130</name>
</gene>
<proteinExistence type="predicted"/>
<evidence type="ECO:0000256" key="2">
    <source>
        <dbReference type="ARBA" id="ARBA00022692"/>
    </source>
</evidence>
<comment type="subcellular location">
    <subcellularLocation>
        <location evidence="1">Membrane</location>
        <topology evidence="1">Multi-pass membrane protein</topology>
    </subcellularLocation>
</comment>
<dbReference type="InterPro" id="IPR007688">
    <property type="entry name" value="Conjugal_tfr_TrbL/VirB6"/>
</dbReference>
<feature type="transmembrane region" description="Helical" evidence="5">
    <location>
        <begin position="252"/>
        <end position="273"/>
    </location>
</feature>
<evidence type="ECO:0000256" key="4">
    <source>
        <dbReference type="ARBA" id="ARBA00023136"/>
    </source>
</evidence>
<feature type="transmembrane region" description="Helical" evidence="5">
    <location>
        <begin position="75"/>
        <end position="95"/>
    </location>
</feature>
<evidence type="ECO:0000313" key="6">
    <source>
        <dbReference type="EMBL" id="MCX5463161.1"/>
    </source>
</evidence>
<feature type="transmembrane region" description="Helical" evidence="5">
    <location>
        <begin position="152"/>
        <end position="174"/>
    </location>
</feature>
<keyword evidence="4 5" id="KW-0472">Membrane</keyword>
<evidence type="ECO:0000256" key="5">
    <source>
        <dbReference type="SAM" id="Phobius"/>
    </source>
</evidence>
<keyword evidence="2 5" id="KW-0812">Transmembrane</keyword>
<dbReference type="Proteomes" id="UP001209916">
    <property type="component" value="Unassembled WGS sequence"/>
</dbReference>